<dbReference type="PROSITE" id="PS51888">
    <property type="entry name" value="CLIP"/>
    <property type="match status" value="1"/>
</dbReference>
<dbReference type="EMBL" id="GBYB01001065">
    <property type="protein sequence ID" value="JAG70832.1"/>
    <property type="molecule type" value="Transcribed_RNA"/>
</dbReference>
<evidence type="ECO:0000259" key="14">
    <source>
        <dbReference type="PROSITE" id="PS51888"/>
    </source>
</evidence>
<dbReference type="FunFam" id="2.40.10.10:FF:000028">
    <property type="entry name" value="Serine protease easter"/>
    <property type="match status" value="1"/>
</dbReference>
<keyword evidence="10" id="KW-0964">Secreted</keyword>
<comment type="subcellular location">
    <subcellularLocation>
        <location evidence="10">Secreted</location>
    </subcellularLocation>
</comment>
<evidence type="ECO:0000313" key="17">
    <source>
        <dbReference type="RefSeq" id="XP_011312738.1"/>
    </source>
</evidence>
<feature type="domain" description="Peptidase S1" evidence="13">
    <location>
        <begin position="178"/>
        <end position="435"/>
    </location>
</feature>
<dbReference type="InterPro" id="IPR022700">
    <property type="entry name" value="CLIP"/>
</dbReference>
<feature type="region of interest" description="Disordered" evidence="11">
    <location>
        <begin position="143"/>
        <end position="163"/>
    </location>
</feature>
<dbReference type="GO" id="GO:0006508">
    <property type="term" value="P:proteolysis"/>
    <property type="evidence" value="ECO:0007669"/>
    <property type="project" value="UniProtKB-KW"/>
</dbReference>
<dbReference type="InterPro" id="IPR043504">
    <property type="entry name" value="Peptidase_S1_PA_chymotrypsin"/>
</dbReference>
<keyword evidence="7" id="KW-0325">Glycoprotein</keyword>
<dbReference type="SUPFAM" id="SSF50494">
    <property type="entry name" value="Trypsin-like serine proteases"/>
    <property type="match status" value="1"/>
</dbReference>
<keyword evidence="5" id="KW-0865">Zymogen</keyword>
<protein>
    <recommendedName>
        <fullName evidence="10">CLIP domain-containing serine protease</fullName>
        <ecNumber evidence="9">3.4.21.-</ecNumber>
    </recommendedName>
</protein>
<proteinExistence type="inferred from homology"/>
<evidence type="ECO:0000313" key="16">
    <source>
        <dbReference type="Proteomes" id="UP000694866"/>
    </source>
</evidence>
<evidence type="ECO:0000256" key="11">
    <source>
        <dbReference type="SAM" id="MobiDB-lite"/>
    </source>
</evidence>
<dbReference type="AlphaFoldDB" id="A0A0C9QZC0"/>
<dbReference type="FunFam" id="2.40.10.10:FF:000084">
    <property type="entry name" value="Serine protease easter"/>
    <property type="match status" value="1"/>
</dbReference>
<accession>A0A0C9QZC0</accession>
<dbReference type="PROSITE" id="PS00135">
    <property type="entry name" value="TRYPSIN_SER"/>
    <property type="match status" value="1"/>
</dbReference>
<sequence length="436" mass="47926">MVGDLVDPGSVFYRQSWLILNRVFNATGLILGKRPTFGLFLIIFCLLLIIVINTSNIFKMFSISQVLILIFIVTKSLSQSSPDACRNPNGDVGSCINIRQCTALMNILQSRPLDPQNVRFLQESRCGFEGRDPKVCCVGQHQSVGPDSDQNGETNNGSIASRADLLPDDCGRDLSLRILGGERAEIDEFPWMVLLEYQKPTGKTTACGGVLINKRYVVTASHCIKGKDLPLTWRLTHVRLGEYNTDTDPDCIADSTTSEICAPPLMTVGIEQIIVHENYQALDRNQLNDIALLRLSRDIEFTDYIKPICLPKTHDVPSRLWVAGWGKTEFRSSSTIKLKLSIPITQRDTCMNRYGNAGIKLAGSQICAGGQRGKDSCRGDSGGPLMSVERAGDGSGKWTAVGIVSFGPSPCGMEGWPGVYTKVASFTDWIIKNMRP</sequence>
<keyword evidence="1 9" id="KW-0645">Protease</keyword>
<dbReference type="Gene3D" id="2.40.10.10">
    <property type="entry name" value="Trypsin-like serine proteases"/>
    <property type="match status" value="2"/>
</dbReference>
<evidence type="ECO:0000256" key="7">
    <source>
        <dbReference type="ARBA" id="ARBA00023180"/>
    </source>
</evidence>
<dbReference type="FunFam" id="3.30.1640.30:FF:000001">
    <property type="entry name" value="Serine protease 7"/>
    <property type="match status" value="1"/>
</dbReference>
<dbReference type="Pfam" id="PF12032">
    <property type="entry name" value="CLIP"/>
    <property type="match status" value="1"/>
</dbReference>
<organism evidence="15">
    <name type="scientific">Fopius arisanus</name>
    <dbReference type="NCBI Taxonomy" id="64838"/>
    <lineage>
        <taxon>Eukaryota</taxon>
        <taxon>Metazoa</taxon>
        <taxon>Ecdysozoa</taxon>
        <taxon>Arthropoda</taxon>
        <taxon>Hexapoda</taxon>
        <taxon>Insecta</taxon>
        <taxon>Pterygota</taxon>
        <taxon>Neoptera</taxon>
        <taxon>Endopterygota</taxon>
        <taxon>Hymenoptera</taxon>
        <taxon>Apocrita</taxon>
        <taxon>Ichneumonoidea</taxon>
        <taxon>Braconidae</taxon>
        <taxon>Opiinae</taxon>
        <taxon>Fopius</taxon>
    </lineage>
</organism>
<evidence type="ECO:0000256" key="10">
    <source>
        <dbReference type="RuleBase" id="RU366078"/>
    </source>
</evidence>
<evidence type="ECO:0000256" key="8">
    <source>
        <dbReference type="ARBA" id="ARBA00024195"/>
    </source>
</evidence>
<dbReference type="InterPro" id="IPR001314">
    <property type="entry name" value="Peptidase_S1A"/>
</dbReference>
<evidence type="ECO:0000256" key="1">
    <source>
        <dbReference type="ARBA" id="ARBA00022670"/>
    </source>
</evidence>
<keyword evidence="3 9" id="KW-0378">Hydrolase</keyword>
<dbReference type="PRINTS" id="PR00722">
    <property type="entry name" value="CHYMOTRYPSIN"/>
</dbReference>
<reference evidence="15" key="1">
    <citation type="submission" date="2015-01" db="EMBL/GenBank/DDBJ databases">
        <title>Transcriptome Assembly of Fopius arisanus.</title>
        <authorList>
            <person name="Geib S."/>
        </authorList>
    </citation>
    <scope>NUCLEOTIDE SEQUENCE</scope>
</reference>
<keyword evidence="16" id="KW-1185">Reference proteome</keyword>
<dbReference type="InterPro" id="IPR038565">
    <property type="entry name" value="CLIP_sf"/>
</dbReference>
<evidence type="ECO:0000259" key="13">
    <source>
        <dbReference type="PROSITE" id="PS50240"/>
    </source>
</evidence>
<dbReference type="Proteomes" id="UP000694866">
    <property type="component" value="Unplaced"/>
</dbReference>
<dbReference type="InterPro" id="IPR009003">
    <property type="entry name" value="Peptidase_S1_PA"/>
</dbReference>
<dbReference type="CDD" id="cd00190">
    <property type="entry name" value="Tryp_SPc"/>
    <property type="match status" value="1"/>
</dbReference>
<dbReference type="GO" id="GO:0005576">
    <property type="term" value="C:extracellular region"/>
    <property type="evidence" value="ECO:0007669"/>
    <property type="project" value="UniProtKB-SubCell"/>
</dbReference>
<keyword evidence="12" id="KW-0472">Membrane</keyword>
<dbReference type="PROSITE" id="PS50240">
    <property type="entry name" value="TRYPSIN_DOM"/>
    <property type="match status" value="1"/>
</dbReference>
<evidence type="ECO:0000256" key="4">
    <source>
        <dbReference type="ARBA" id="ARBA00022825"/>
    </source>
</evidence>
<keyword evidence="2" id="KW-0732">Signal</keyword>
<dbReference type="Gene3D" id="3.30.1640.30">
    <property type="match status" value="1"/>
</dbReference>
<evidence type="ECO:0000256" key="9">
    <source>
        <dbReference type="RuleBase" id="RU363034"/>
    </source>
</evidence>
<dbReference type="RefSeq" id="XP_011312738.1">
    <property type="nucleotide sequence ID" value="XM_011314436.1"/>
</dbReference>
<comment type="similarity">
    <text evidence="8 10">Belongs to the peptidase S1 family. CLIP subfamily.</text>
</comment>
<dbReference type="OrthoDB" id="9028152at2759"/>
<dbReference type="KEGG" id="fas:105272337"/>
<feature type="domain" description="Clip" evidence="14">
    <location>
        <begin position="84"/>
        <end position="137"/>
    </location>
</feature>
<accession>A0A9R1TQ04</accession>
<dbReference type="InterPro" id="IPR018114">
    <property type="entry name" value="TRYPSIN_HIS"/>
</dbReference>
<dbReference type="GO" id="GO:0004252">
    <property type="term" value="F:serine-type endopeptidase activity"/>
    <property type="evidence" value="ECO:0007669"/>
    <property type="project" value="UniProtKB-UniRule"/>
</dbReference>
<feature type="compositionally biased region" description="Polar residues" evidence="11">
    <location>
        <begin position="143"/>
        <end position="159"/>
    </location>
</feature>
<dbReference type="InterPro" id="IPR033116">
    <property type="entry name" value="TRYPSIN_SER"/>
</dbReference>
<evidence type="ECO:0000256" key="12">
    <source>
        <dbReference type="SAM" id="Phobius"/>
    </source>
</evidence>
<evidence type="ECO:0000313" key="15">
    <source>
        <dbReference type="EMBL" id="JAG70832.1"/>
    </source>
</evidence>
<keyword evidence="12" id="KW-0812">Transmembrane</keyword>
<name>A0A0C9QZC0_9HYME</name>
<feature type="transmembrane region" description="Helical" evidence="12">
    <location>
        <begin position="36"/>
        <end position="53"/>
    </location>
</feature>
<dbReference type="SMART" id="SM00020">
    <property type="entry name" value="Tryp_SPc"/>
    <property type="match status" value="1"/>
</dbReference>
<dbReference type="EC" id="3.4.21.-" evidence="9"/>
<dbReference type="PROSITE" id="PS00134">
    <property type="entry name" value="TRYPSIN_HIS"/>
    <property type="match status" value="1"/>
</dbReference>
<comment type="domain">
    <text evidence="10">The clip domain consists of 35-55 residues which are 'knitted' together usually by 3 conserved disulfide bonds forming a clip-like compact structure.</text>
</comment>
<dbReference type="GO" id="GO:0035008">
    <property type="term" value="P:positive regulation of melanization defense response"/>
    <property type="evidence" value="ECO:0007669"/>
    <property type="project" value="UniProtKB-ARBA"/>
</dbReference>
<evidence type="ECO:0000256" key="6">
    <source>
        <dbReference type="ARBA" id="ARBA00023157"/>
    </source>
</evidence>
<dbReference type="Pfam" id="PF00089">
    <property type="entry name" value="Trypsin"/>
    <property type="match status" value="1"/>
</dbReference>
<keyword evidence="12" id="KW-1133">Transmembrane helix</keyword>
<dbReference type="PANTHER" id="PTHR24256">
    <property type="entry name" value="TRYPTASE-RELATED"/>
    <property type="match status" value="1"/>
</dbReference>
<evidence type="ECO:0000256" key="3">
    <source>
        <dbReference type="ARBA" id="ARBA00022801"/>
    </source>
</evidence>
<keyword evidence="6" id="KW-1015">Disulfide bond</keyword>
<reference evidence="17" key="2">
    <citation type="submission" date="2025-04" db="UniProtKB">
        <authorList>
            <consortium name="RefSeq"/>
        </authorList>
    </citation>
    <scope>IDENTIFICATION</scope>
</reference>
<dbReference type="GeneID" id="105272337"/>
<keyword evidence="4 9" id="KW-0720">Serine protease</keyword>
<evidence type="ECO:0000256" key="5">
    <source>
        <dbReference type="ARBA" id="ARBA00023145"/>
    </source>
</evidence>
<dbReference type="SMART" id="SM00680">
    <property type="entry name" value="CLIP"/>
    <property type="match status" value="1"/>
</dbReference>
<gene>
    <name evidence="15" type="primary">ea_1</name>
    <name evidence="17" type="synonym">LOC105272337</name>
    <name evidence="15" type="ORF">g.57761</name>
</gene>
<dbReference type="InterPro" id="IPR051487">
    <property type="entry name" value="Ser/Thr_Proteases_Immune/Dev"/>
</dbReference>
<evidence type="ECO:0000256" key="2">
    <source>
        <dbReference type="ARBA" id="ARBA00022729"/>
    </source>
</evidence>
<dbReference type="InterPro" id="IPR001254">
    <property type="entry name" value="Trypsin_dom"/>
</dbReference>